<dbReference type="EMBL" id="JQNX01000001">
    <property type="protein sequence ID" value="KIE59208.1"/>
    <property type="molecule type" value="Genomic_DNA"/>
</dbReference>
<dbReference type="Proteomes" id="UP000315925">
    <property type="component" value="Chromosome"/>
</dbReference>
<keyword evidence="4" id="KW-1185">Reference proteome</keyword>
<dbReference type="GO" id="GO:0070987">
    <property type="term" value="P:error-free translesion synthesis"/>
    <property type="evidence" value="ECO:0007669"/>
    <property type="project" value="TreeGrafter"/>
</dbReference>
<dbReference type="Gene3D" id="2.60.40.1470">
    <property type="entry name" value="ApaG domain"/>
    <property type="match status" value="1"/>
</dbReference>
<name>A0A0C1UTW2_9BACT</name>
<dbReference type="Pfam" id="PF04379">
    <property type="entry name" value="DUF525"/>
    <property type="match status" value="1"/>
</dbReference>
<dbReference type="InterPro" id="IPR036767">
    <property type="entry name" value="ApaG_sf"/>
</dbReference>
<evidence type="ECO:0000259" key="1">
    <source>
        <dbReference type="PROSITE" id="PS51087"/>
    </source>
</evidence>
<dbReference type="OrthoDB" id="9795226at2"/>
<reference evidence="3" key="2">
    <citation type="journal article" date="2019" name="BMC Genomics">
        <title>Complete genome sequence analysis of the thermoacidophilic verrucomicrobial methanotroph 'Candidatus Methylacidiphilum kamchatkense' strain Kam1 and comparison with its closest relatives.</title>
        <authorList>
            <person name="Kruse T."/>
            <person name="Ratnadevi C.M."/>
            <person name="Erikstad H.A."/>
            <person name="Birkeland N.K."/>
        </authorList>
    </citation>
    <scope>NUCLEOTIDE SEQUENCE</scope>
    <source>
        <strain evidence="3">Kam1</strain>
    </source>
</reference>
<evidence type="ECO:0000313" key="2">
    <source>
        <dbReference type="EMBL" id="KIE59208.1"/>
    </source>
</evidence>
<dbReference type="PROSITE" id="PS51087">
    <property type="entry name" value="APAG"/>
    <property type="match status" value="1"/>
</dbReference>
<dbReference type="Proteomes" id="UP000031594">
    <property type="component" value="Unassembled WGS sequence"/>
</dbReference>
<dbReference type="EMBL" id="CP037899">
    <property type="protein sequence ID" value="QDQ42831.1"/>
    <property type="molecule type" value="Genomic_DNA"/>
</dbReference>
<evidence type="ECO:0000313" key="4">
    <source>
        <dbReference type="Proteomes" id="UP000031594"/>
    </source>
</evidence>
<sequence>MEEFLKVNEIKVIIEHLEYERSKSHSSNYLYVCFYYISILNFSPKTVLLKGRKWIVTNDLGEKTVIEGMGIVGTYPRLKMGEKFRYSSHHFYSRPSVVEGSYFGIDSEGSLIVIPVPKFSLLIPEDIF</sequence>
<feature type="domain" description="ApaG" evidence="1">
    <location>
        <begin position="4"/>
        <end position="128"/>
    </location>
</feature>
<organism evidence="3 5">
    <name type="scientific">Methylacidiphilum kamchatkense Kam1</name>
    <dbReference type="NCBI Taxonomy" id="1202785"/>
    <lineage>
        <taxon>Bacteria</taxon>
        <taxon>Pseudomonadati</taxon>
        <taxon>Verrucomicrobiota</taxon>
        <taxon>Methylacidiphilae</taxon>
        <taxon>Methylacidiphilales</taxon>
        <taxon>Methylacidiphilaceae</taxon>
        <taxon>Methylacidiphilum (ex Ratnadevi et al. 2023)</taxon>
    </lineage>
</organism>
<dbReference type="PANTHER" id="PTHR14289:SF16">
    <property type="entry name" value="POLYMERASE DELTA-INTERACTING PROTEIN 2"/>
    <property type="match status" value="1"/>
</dbReference>
<evidence type="ECO:0000313" key="5">
    <source>
        <dbReference type="Proteomes" id="UP000315925"/>
    </source>
</evidence>
<reference evidence="5" key="3">
    <citation type="submission" date="2019-03" db="EMBL/GenBank/DDBJ databases">
        <title>Complete genome of Methylacidiphilum kamchatkense Kam1.</title>
        <authorList>
            <person name="Kruse T."/>
            <person name="Murarilal Ratnadevi C."/>
            <person name="Erikstad H.-A."/>
            <person name="Birkeland N.-K."/>
        </authorList>
    </citation>
    <scope>NUCLEOTIDE SEQUENCE [LARGE SCALE GENOMIC DNA]</scope>
    <source>
        <strain evidence="5">kam1</strain>
    </source>
</reference>
<accession>A0A0C1UTW2</accession>
<dbReference type="SUPFAM" id="SSF110069">
    <property type="entry name" value="ApaG-like"/>
    <property type="match status" value="1"/>
</dbReference>
<dbReference type="STRING" id="1202785.A946_00290"/>
<dbReference type="AlphaFoldDB" id="A0A0C1UTW2"/>
<dbReference type="RefSeq" id="WP_039720505.1">
    <property type="nucleotide sequence ID" value="NZ_CP037899.1"/>
</dbReference>
<protein>
    <recommendedName>
        <fullName evidence="1">ApaG domain-containing protein</fullName>
    </recommendedName>
</protein>
<evidence type="ECO:0000313" key="3">
    <source>
        <dbReference type="EMBL" id="QDQ42831.1"/>
    </source>
</evidence>
<reference evidence="2 4" key="1">
    <citation type="submission" date="2014-08" db="EMBL/GenBank/DDBJ databases">
        <title>Methylacidiphilum kamchatkense strain Kam1 draft genome sequence.</title>
        <authorList>
            <person name="Birkeland N.-K."/>
            <person name="Erikstad H.A."/>
        </authorList>
    </citation>
    <scope>NUCLEOTIDE SEQUENCE [LARGE SCALE GENOMIC DNA]</scope>
    <source>
        <strain evidence="2 4">Kam1</strain>
    </source>
</reference>
<dbReference type="InterPro" id="IPR007474">
    <property type="entry name" value="ApaG_domain"/>
</dbReference>
<gene>
    <name evidence="2" type="ORF">A946_00290</name>
    <name evidence="3" type="ORF">kam1_1616</name>
</gene>
<dbReference type="PANTHER" id="PTHR14289">
    <property type="entry name" value="F-BOX ONLY PROTEIN 3"/>
    <property type="match status" value="1"/>
</dbReference>
<proteinExistence type="predicted"/>
<dbReference type="KEGG" id="mkc:kam1_1616"/>